<keyword evidence="1" id="KW-0472">Membrane</keyword>
<evidence type="ECO:0000313" key="3">
    <source>
        <dbReference type="Proteomes" id="UP000886998"/>
    </source>
</evidence>
<evidence type="ECO:0000256" key="1">
    <source>
        <dbReference type="SAM" id="Phobius"/>
    </source>
</evidence>
<protein>
    <submittedName>
        <fullName evidence="2">Uncharacterized protein</fullName>
    </submittedName>
</protein>
<dbReference type="EMBL" id="BMAV01000996">
    <property type="protein sequence ID" value="GFY38702.1"/>
    <property type="molecule type" value="Genomic_DNA"/>
</dbReference>
<name>A0A8X7BQC8_9ARAC</name>
<organism evidence="2 3">
    <name type="scientific">Trichonephila inaurata madagascariensis</name>
    <dbReference type="NCBI Taxonomy" id="2747483"/>
    <lineage>
        <taxon>Eukaryota</taxon>
        <taxon>Metazoa</taxon>
        <taxon>Ecdysozoa</taxon>
        <taxon>Arthropoda</taxon>
        <taxon>Chelicerata</taxon>
        <taxon>Arachnida</taxon>
        <taxon>Araneae</taxon>
        <taxon>Araneomorphae</taxon>
        <taxon>Entelegynae</taxon>
        <taxon>Araneoidea</taxon>
        <taxon>Nephilidae</taxon>
        <taxon>Trichonephila</taxon>
        <taxon>Trichonephila inaurata</taxon>
    </lineage>
</organism>
<proteinExistence type="predicted"/>
<dbReference type="OrthoDB" id="10455802at2759"/>
<keyword evidence="3" id="KW-1185">Reference proteome</keyword>
<evidence type="ECO:0000313" key="2">
    <source>
        <dbReference type="EMBL" id="GFY38702.1"/>
    </source>
</evidence>
<accession>A0A8X7BQC8</accession>
<comment type="caution">
    <text evidence="2">The sequence shown here is derived from an EMBL/GenBank/DDBJ whole genome shotgun (WGS) entry which is preliminary data.</text>
</comment>
<gene>
    <name evidence="2" type="ORF">TNIN_244501</name>
</gene>
<dbReference type="AlphaFoldDB" id="A0A8X7BQC8"/>
<reference evidence="2" key="1">
    <citation type="submission" date="2020-08" db="EMBL/GenBank/DDBJ databases">
        <title>Multicomponent nature underlies the extraordinary mechanical properties of spider dragline silk.</title>
        <authorList>
            <person name="Kono N."/>
            <person name="Nakamura H."/>
            <person name="Mori M."/>
            <person name="Yoshida Y."/>
            <person name="Ohtoshi R."/>
            <person name="Malay A.D."/>
            <person name="Moran D.A.P."/>
            <person name="Tomita M."/>
            <person name="Numata K."/>
            <person name="Arakawa K."/>
        </authorList>
    </citation>
    <scope>NUCLEOTIDE SEQUENCE</scope>
</reference>
<sequence>MVIGQRLRRSDNGTADTESSHLWACRAILLRRYPPDYSGSVFPRLLSELHPLLLPGLSIRHPDRLTPTPPIVFVVSGKSFLCQLWSFSSQWRDWNGCPLRRSGICFIYLYGILRICILAHFVLLETCSLWKEWLFLGSFFDLI</sequence>
<keyword evidence="1" id="KW-1133">Transmembrane helix</keyword>
<feature type="transmembrane region" description="Helical" evidence="1">
    <location>
        <begin position="105"/>
        <end position="124"/>
    </location>
</feature>
<dbReference type="Proteomes" id="UP000886998">
    <property type="component" value="Unassembled WGS sequence"/>
</dbReference>
<keyword evidence="1" id="KW-0812">Transmembrane</keyword>